<gene>
    <name evidence="10" type="ORF">NQ318_022630</name>
</gene>
<dbReference type="EMBL" id="JAPWTK010000072">
    <property type="protein sequence ID" value="KAJ8952180.1"/>
    <property type="molecule type" value="Genomic_DNA"/>
</dbReference>
<keyword evidence="3" id="KW-0812">Transmembrane</keyword>
<evidence type="ECO:0000256" key="2">
    <source>
        <dbReference type="ARBA" id="ARBA00008979"/>
    </source>
</evidence>
<evidence type="ECO:0000256" key="6">
    <source>
        <dbReference type="ARBA" id="ARBA00023040"/>
    </source>
</evidence>
<keyword evidence="5" id="KW-0472">Membrane</keyword>
<dbReference type="Proteomes" id="UP001162162">
    <property type="component" value="Unassembled WGS sequence"/>
</dbReference>
<organism evidence="10 11">
    <name type="scientific">Aromia moschata</name>
    <dbReference type="NCBI Taxonomy" id="1265417"/>
    <lineage>
        <taxon>Eukaryota</taxon>
        <taxon>Metazoa</taxon>
        <taxon>Ecdysozoa</taxon>
        <taxon>Arthropoda</taxon>
        <taxon>Hexapoda</taxon>
        <taxon>Insecta</taxon>
        <taxon>Pterygota</taxon>
        <taxon>Neoptera</taxon>
        <taxon>Endopterygota</taxon>
        <taxon>Coleoptera</taxon>
        <taxon>Polyphaga</taxon>
        <taxon>Cucujiformia</taxon>
        <taxon>Chrysomeloidea</taxon>
        <taxon>Cerambycidae</taxon>
        <taxon>Cerambycinae</taxon>
        <taxon>Callichromatini</taxon>
        <taxon>Aromia</taxon>
    </lineage>
</organism>
<reference evidence="10" key="1">
    <citation type="journal article" date="2023" name="Insect Mol. Biol.">
        <title>Genome sequencing provides insights into the evolution of gene families encoding plant cell wall-degrading enzymes in longhorned beetles.</title>
        <authorList>
            <person name="Shin N.R."/>
            <person name="Okamura Y."/>
            <person name="Kirsch R."/>
            <person name="Pauchet Y."/>
        </authorList>
    </citation>
    <scope>NUCLEOTIDE SEQUENCE</scope>
    <source>
        <strain evidence="10">AMC_N1</strain>
    </source>
</reference>
<evidence type="ECO:0000256" key="5">
    <source>
        <dbReference type="ARBA" id="ARBA00022989"/>
    </source>
</evidence>
<dbReference type="InterPro" id="IPR010596">
    <property type="entry name" value="Methuselah_N_dom"/>
</dbReference>
<evidence type="ECO:0000256" key="4">
    <source>
        <dbReference type="ARBA" id="ARBA00022729"/>
    </source>
</evidence>
<evidence type="ECO:0000256" key="3">
    <source>
        <dbReference type="ARBA" id="ARBA00022692"/>
    </source>
</evidence>
<dbReference type="Gene3D" id="2.170.180.11">
    <property type="entry name" value="Methuselah ectodomain, domain 2"/>
    <property type="match status" value="1"/>
</dbReference>
<dbReference type="GO" id="GO:0012505">
    <property type="term" value="C:endomembrane system"/>
    <property type="evidence" value="ECO:0007669"/>
    <property type="project" value="UniProtKB-SubCell"/>
</dbReference>
<feature type="non-terminal residue" evidence="10">
    <location>
        <position position="1"/>
    </location>
</feature>
<evidence type="ECO:0000256" key="1">
    <source>
        <dbReference type="ARBA" id="ARBA00004127"/>
    </source>
</evidence>
<dbReference type="InterPro" id="IPR036272">
    <property type="entry name" value="Methuselah_N_sf"/>
</dbReference>
<evidence type="ECO:0000256" key="7">
    <source>
        <dbReference type="ARBA" id="ARBA00023170"/>
    </source>
</evidence>
<dbReference type="AlphaFoldDB" id="A0AAV8YNE5"/>
<keyword evidence="8" id="KW-0807">Transducer</keyword>
<keyword evidence="11" id="KW-1185">Reference proteome</keyword>
<proteinExistence type="inferred from homology"/>
<comment type="similarity">
    <text evidence="2">Belongs to the G-protein coupled receptor 2 family. Mth subfamily.</text>
</comment>
<dbReference type="Pfam" id="PF06652">
    <property type="entry name" value="Methuselah_N"/>
    <property type="match status" value="1"/>
</dbReference>
<dbReference type="SUPFAM" id="SSF63877">
    <property type="entry name" value="Methuselah ectodomain"/>
    <property type="match status" value="1"/>
</dbReference>
<dbReference type="PANTHER" id="PTHR46953">
    <property type="entry name" value="G-PROTEIN COUPLED RECEPTOR MTH-LIKE 1-RELATED"/>
    <property type="match status" value="1"/>
</dbReference>
<evidence type="ECO:0000313" key="11">
    <source>
        <dbReference type="Proteomes" id="UP001162162"/>
    </source>
</evidence>
<keyword evidence="4" id="KW-0732">Signal</keyword>
<dbReference type="GO" id="GO:0004930">
    <property type="term" value="F:G protein-coupled receptor activity"/>
    <property type="evidence" value="ECO:0007669"/>
    <property type="project" value="UniProtKB-KW"/>
</dbReference>
<protein>
    <recommendedName>
        <fullName evidence="9">Methuselah N-terminal domain-containing protein</fullName>
    </recommendedName>
</protein>
<keyword evidence="5" id="KW-1133">Transmembrane helix</keyword>
<dbReference type="InterPro" id="IPR052808">
    <property type="entry name" value="GPCR_Mth-like"/>
</dbReference>
<evidence type="ECO:0000259" key="9">
    <source>
        <dbReference type="Pfam" id="PF06652"/>
    </source>
</evidence>
<evidence type="ECO:0000256" key="8">
    <source>
        <dbReference type="ARBA" id="ARBA00023224"/>
    </source>
</evidence>
<name>A0AAV8YNE5_9CUCU</name>
<dbReference type="InterPro" id="IPR023311">
    <property type="entry name" value="Methusela_ecto_dom_2"/>
</dbReference>
<accession>A0AAV8YNE5</accession>
<comment type="subcellular location">
    <subcellularLocation>
        <location evidence="1">Endomembrane system</location>
        <topology evidence="1">Multi-pass membrane protein</topology>
    </subcellularLocation>
</comment>
<feature type="non-terminal residue" evidence="10">
    <location>
        <position position="271"/>
    </location>
</feature>
<keyword evidence="7" id="KW-0675">Receptor</keyword>
<feature type="domain" description="Methuselah N-terminal" evidence="9">
    <location>
        <begin position="120"/>
        <end position="243"/>
    </location>
</feature>
<comment type="caution">
    <text evidence="10">The sequence shown here is derived from an EMBL/GenBank/DDBJ whole genome shotgun (WGS) entry which is preliminary data.</text>
</comment>
<keyword evidence="6" id="KW-0297">G-protein coupled receptor</keyword>
<dbReference type="PANTHER" id="PTHR46953:SF1">
    <property type="entry name" value="G-PROTEIN COUPLED RECEPTOR MTH-LIKE 1-RELATED"/>
    <property type="match status" value="1"/>
</dbReference>
<evidence type="ECO:0000313" key="10">
    <source>
        <dbReference type="EMBL" id="KAJ8952180.1"/>
    </source>
</evidence>
<sequence length="271" mass="30528">LLIPSPPYPDAIQDTFKQAMYLNETNPRVIYADNRYCDDDHVVHKTHKDDVLVLHRNGSISVSSIQVTFDPDMYCVDIFHDDMHKLELAALICLGGREDAAIPRCPEILRVDISDGVVVGENVTKYGVTFTEADYYRENGTLLGCVCNKLKCLRKCCARDEIVVNRQCEENYAQEEFNRLLNSSNFDTRTHHLVLSNGTFCAPGYSNIKLTEFEVLEDGRVFVDDMVLAADEYCIDTFTRDGSEPEVAVVLCVVEDDESPLDEGLPCLGRL</sequence>